<dbReference type="EMBL" id="CAICTM010000010">
    <property type="protein sequence ID" value="CAB9496817.1"/>
    <property type="molecule type" value="Genomic_DNA"/>
</dbReference>
<dbReference type="Proteomes" id="UP001153069">
    <property type="component" value="Unassembled WGS sequence"/>
</dbReference>
<evidence type="ECO:0000313" key="3">
    <source>
        <dbReference type="Proteomes" id="UP001153069"/>
    </source>
</evidence>
<evidence type="ECO:0000313" key="2">
    <source>
        <dbReference type="EMBL" id="CAB9496817.1"/>
    </source>
</evidence>
<feature type="region of interest" description="Disordered" evidence="1">
    <location>
        <begin position="1"/>
        <end position="87"/>
    </location>
</feature>
<dbReference type="SUPFAM" id="SSF54427">
    <property type="entry name" value="NTF2-like"/>
    <property type="match status" value="1"/>
</dbReference>
<feature type="region of interest" description="Disordered" evidence="1">
    <location>
        <begin position="239"/>
        <end position="258"/>
    </location>
</feature>
<feature type="compositionally biased region" description="Low complexity" evidence="1">
    <location>
        <begin position="43"/>
        <end position="58"/>
    </location>
</feature>
<organism evidence="2 3">
    <name type="scientific">Seminavis robusta</name>
    <dbReference type="NCBI Taxonomy" id="568900"/>
    <lineage>
        <taxon>Eukaryota</taxon>
        <taxon>Sar</taxon>
        <taxon>Stramenopiles</taxon>
        <taxon>Ochrophyta</taxon>
        <taxon>Bacillariophyta</taxon>
        <taxon>Bacillariophyceae</taxon>
        <taxon>Bacillariophycidae</taxon>
        <taxon>Naviculales</taxon>
        <taxon>Naviculaceae</taxon>
        <taxon>Seminavis</taxon>
    </lineage>
</organism>
<accession>A0A9N8D5G1</accession>
<protein>
    <recommendedName>
        <fullName evidence="4">SnoaL-like domain-containing protein</fullName>
    </recommendedName>
</protein>
<dbReference type="Gene3D" id="3.10.450.50">
    <property type="match status" value="1"/>
</dbReference>
<sequence>MKLKHIFQPNRWSIKNKNKQQEAGDDQTVQKKEIDPLADDVSKSNTASVSFSSSSSSRSSKKKRKSKKKDRSGSNSKEASSVPDCVVEHQTPNEKFITSFLAAMNNHQSMDQLLNFFSSPEVEVKFEDAPSITAAMWASETEKLSKSFPDIQYSYESIKQDHHGLVVVEELQVSGTHSGEPYSFAYFPPVPTTNKHIINDPERVWFKVKDGKIALVQDISLGDLTGPPGFYVQIGGKMDMPPPLPPSAEEEASAAQID</sequence>
<dbReference type="InterPro" id="IPR032710">
    <property type="entry name" value="NTF2-like_dom_sf"/>
</dbReference>
<evidence type="ECO:0000256" key="1">
    <source>
        <dbReference type="SAM" id="MobiDB-lite"/>
    </source>
</evidence>
<name>A0A9N8D5G1_9STRA</name>
<feature type="compositionally biased region" description="Basic residues" evidence="1">
    <location>
        <begin position="59"/>
        <end position="70"/>
    </location>
</feature>
<proteinExistence type="predicted"/>
<reference evidence="2" key="1">
    <citation type="submission" date="2020-06" db="EMBL/GenBank/DDBJ databases">
        <authorList>
            <consortium name="Plant Systems Biology data submission"/>
        </authorList>
    </citation>
    <scope>NUCLEOTIDE SEQUENCE</scope>
    <source>
        <strain evidence="2">D6</strain>
    </source>
</reference>
<comment type="caution">
    <text evidence="2">The sequence shown here is derived from an EMBL/GenBank/DDBJ whole genome shotgun (WGS) entry which is preliminary data.</text>
</comment>
<dbReference type="AlphaFoldDB" id="A0A9N8D5G1"/>
<keyword evidence="3" id="KW-1185">Reference proteome</keyword>
<evidence type="ECO:0008006" key="4">
    <source>
        <dbReference type="Google" id="ProtNLM"/>
    </source>
</evidence>
<gene>
    <name evidence="2" type="ORF">SEMRO_10_G007830.1</name>
</gene>